<evidence type="ECO:0000256" key="4">
    <source>
        <dbReference type="ARBA" id="ARBA00023136"/>
    </source>
</evidence>
<keyword evidence="3 5" id="KW-1133">Transmembrane helix</keyword>
<evidence type="ECO:0000256" key="2">
    <source>
        <dbReference type="ARBA" id="ARBA00022692"/>
    </source>
</evidence>
<feature type="transmembrane region" description="Helical" evidence="5">
    <location>
        <begin position="39"/>
        <end position="60"/>
    </location>
</feature>
<evidence type="ECO:0000256" key="5">
    <source>
        <dbReference type="SAM" id="Phobius"/>
    </source>
</evidence>
<comment type="subcellular location">
    <subcellularLocation>
        <location evidence="1">Membrane</location>
        <topology evidence="1">Multi-pass membrane protein</topology>
    </subcellularLocation>
</comment>
<evidence type="ECO:0000313" key="7">
    <source>
        <dbReference type="Proteomes" id="UP001201463"/>
    </source>
</evidence>
<evidence type="ECO:0000256" key="1">
    <source>
        <dbReference type="ARBA" id="ARBA00004141"/>
    </source>
</evidence>
<sequence>MTAARKAGIGLSALATLFFGLDALGKLLEVEPVLRGTQALGWPAASVFPLGVLLAIGTVLHAWPRTALLGAIYLTAFLGGAVATHYRIGSPLATHVLFGVYVGVAMWVGLALRQPALRRLLWPGPVQR</sequence>
<feature type="transmembrane region" description="Helical" evidence="5">
    <location>
        <begin position="67"/>
        <end position="86"/>
    </location>
</feature>
<reference evidence="6 7" key="1">
    <citation type="submission" date="2021-12" db="EMBL/GenBank/DDBJ databases">
        <title>Genome seq of p7.</title>
        <authorList>
            <person name="Seo T."/>
        </authorList>
    </citation>
    <scope>NUCLEOTIDE SEQUENCE [LARGE SCALE GENOMIC DNA]</scope>
    <source>
        <strain evidence="6 7">P7</strain>
    </source>
</reference>
<dbReference type="InterPro" id="IPR032808">
    <property type="entry name" value="DoxX"/>
</dbReference>
<dbReference type="Pfam" id="PF13564">
    <property type="entry name" value="DoxX_2"/>
    <property type="match status" value="1"/>
</dbReference>
<feature type="transmembrane region" description="Helical" evidence="5">
    <location>
        <begin position="92"/>
        <end position="112"/>
    </location>
</feature>
<comment type="caution">
    <text evidence="6">The sequence shown here is derived from an EMBL/GenBank/DDBJ whole genome shotgun (WGS) entry which is preliminary data.</text>
</comment>
<keyword evidence="4 5" id="KW-0472">Membrane</keyword>
<organism evidence="6 7">
    <name type="scientific">Pelomonas caseinilytica</name>
    <dbReference type="NCBI Taxonomy" id="2906763"/>
    <lineage>
        <taxon>Bacteria</taxon>
        <taxon>Pseudomonadati</taxon>
        <taxon>Pseudomonadota</taxon>
        <taxon>Betaproteobacteria</taxon>
        <taxon>Burkholderiales</taxon>
        <taxon>Sphaerotilaceae</taxon>
        <taxon>Roseateles</taxon>
    </lineage>
</organism>
<keyword evidence="7" id="KW-1185">Reference proteome</keyword>
<keyword evidence="2 5" id="KW-0812">Transmembrane</keyword>
<evidence type="ECO:0000256" key="3">
    <source>
        <dbReference type="ARBA" id="ARBA00022989"/>
    </source>
</evidence>
<dbReference type="RefSeq" id="WP_233394347.1">
    <property type="nucleotide sequence ID" value="NZ_JAJTWT010000011.1"/>
</dbReference>
<proteinExistence type="predicted"/>
<gene>
    <name evidence="6" type="ORF">LXT12_21490</name>
</gene>
<protein>
    <submittedName>
        <fullName evidence="6">DoxX family protein</fullName>
    </submittedName>
</protein>
<name>A0ABS8XJU5_9BURK</name>
<dbReference type="Proteomes" id="UP001201463">
    <property type="component" value="Unassembled WGS sequence"/>
</dbReference>
<accession>A0ABS8XJU5</accession>
<dbReference type="EMBL" id="JAJTWT010000011">
    <property type="protein sequence ID" value="MCE4539827.1"/>
    <property type="molecule type" value="Genomic_DNA"/>
</dbReference>
<evidence type="ECO:0000313" key="6">
    <source>
        <dbReference type="EMBL" id="MCE4539827.1"/>
    </source>
</evidence>